<proteinExistence type="predicted"/>
<feature type="compositionally biased region" description="Polar residues" evidence="1">
    <location>
        <begin position="254"/>
        <end position="266"/>
    </location>
</feature>
<accession>A0ABS8USA9</accession>
<protein>
    <submittedName>
        <fullName evidence="2">Uncharacterized protein</fullName>
    </submittedName>
</protein>
<comment type="caution">
    <text evidence="2">The sequence shown here is derived from an EMBL/GenBank/DDBJ whole genome shotgun (WGS) entry which is preliminary data.</text>
</comment>
<name>A0ABS8USA9_DATST</name>
<reference evidence="2 3" key="1">
    <citation type="journal article" date="2021" name="BMC Genomics">
        <title>Datura genome reveals duplications of psychoactive alkaloid biosynthetic genes and high mutation rate following tissue culture.</title>
        <authorList>
            <person name="Rajewski A."/>
            <person name="Carter-House D."/>
            <person name="Stajich J."/>
            <person name="Litt A."/>
        </authorList>
    </citation>
    <scope>NUCLEOTIDE SEQUENCE [LARGE SCALE GENOMIC DNA]</scope>
    <source>
        <strain evidence="2">AR-01</strain>
    </source>
</reference>
<gene>
    <name evidence="2" type="ORF">HAX54_020251</name>
</gene>
<feature type="region of interest" description="Disordered" evidence="1">
    <location>
        <begin position="222"/>
        <end position="268"/>
    </location>
</feature>
<evidence type="ECO:0000313" key="3">
    <source>
        <dbReference type="Proteomes" id="UP000823775"/>
    </source>
</evidence>
<evidence type="ECO:0000313" key="2">
    <source>
        <dbReference type="EMBL" id="MCD9561248.1"/>
    </source>
</evidence>
<dbReference type="Proteomes" id="UP000823775">
    <property type="component" value="Unassembled WGS sequence"/>
</dbReference>
<organism evidence="2 3">
    <name type="scientific">Datura stramonium</name>
    <name type="common">Jimsonweed</name>
    <name type="synonym">Common thornapple</name>
    <dbReference type="NCBI Taxonomy" id="4076"/>
    <lineage>
        <taxon>Eukaryota</taxon>
        <taxon>Viridiplantae</taxon>
        <taxon>Streptophyta</taxon>
        <taxon>Embryophyta</taxon>
        <taxon>Tracheophyta</taxon>
        <taxon>Spermatophyta</taxon>
        <taxon>Magnoliopsida</taxon>
        <taxon>eudicotyledons</taxon>
        <taxon>Gunneridae</taxon>
        <taxon>Pentapetalae</taxon>
        <taxon>asterids</taxon>
        <taxon>lamiids</taxon>
        <taxon>Solanales</taxon>
        <taxon>Solanaceae</taxon>
        <taxon>Solanoideae</taxon>
        <taxon>Datureae</taxon>
        <taxon>Datura</taxon>
    </lineage>
</organism>
<sequence>MLEVCPVIHESQCPRLPTTKHHTRQNPALANTNSFYAQSLRNLEESKKDQVTVHMKTVNIINGEPVKENKTVVANRYEVLGDYQESVTTEEKDTVQEEVHTVGRDLKASKIECEEGEISDEQSRSKEENKMALVEVGIEKTELVNTLSKYMYKESKMTHDGVAERIAEDEENKMVLVEVVKQDVIPLNTLAIYMRKDTNWLEDWKNSEKDMVVIDEKYGNTTTMNQGAEKGRNKKKKQSQKATNSRRSTKSKETGITQANRVVTRSDTNKAIYKC</sequence>
<dbReference type="EMBL" id="JACEIK010002446">
    <property type="protein sequence ID" value="MCD9561248.1"/>
    <property type="molecule type" value="Genomic_DNA"/>
</dbReference>
<evidence type="ECO:0000256" key="1">
    <source>
        <dbReference type="SAM" id="MobiDB-lite"/>
    </source>
</evidence>
<keyword evidence="3" id="KW-1185">Reference proteome</keyword>